<name>A0AAE2YN51_9PROT</name>
<dbReference type="GO" id="GO:0006310">
    <property type="term" value="P:DNA recombination"/>
    <property type="evidence" value="ECO:0007669"/>
    <property type="project" value="UniProtKB-KW"/>
</dbReference>
<evidence type="ECO:0000256" key="3">
    <source>
        <dbReference type="ARBA" id="ARBA00023054"/>
    </source>
</evidence>
<evidence type="ECO:0000256" key="5">
    <source>
        <dbReference type="SAM" id="Coils"/>
    </source>
</evidence>
<reference evidence="7" key="1">
    <citation type="journal article" date="2021" name="ISME J.">
        <title>Genomic evolution of the class Acidithiobacillia: deep-branching Proteobacteria living in extreme acidic conditions.</title>
        <authorList>
            <person name="Moya-Beltran A."/>
            <person name="Beard S."/>
            <person name="Rojas-Villalobos C."/>
            <person name="Issotta F."/>
            <person name="Gallardo Y."/>
            <person name="Ulloa R."/>
            <person name="Giaveno A."/>
            <person name="Degli Esposti M."/>
            <person name="Johnson D.B."/>
            <person name="Quatrini R."/>
        </authorList>
    </citation>
    <scope>NUCLEOTIDE SEQUENCE</scope>
    <source>
        <strain evidence="7">VAN18-1</strain>
    </source>
</reference>
<comment type="similarity">
    <text evidence="2">Belongs to the RmuC family.</text>
</comment>
<feature type="coiled-coil region" evidence="5">
    <location>
        <begin position="18"/>
        <end position="111"/>
    </location>
</feature>
<dbReference type="PANTHER" id="PTHR30563">
    <property type="entry name" value="DNA RECOMBINATION PROTEIN RMUC"/>
    <property type="match status" value="1"/>
</dbReference>
<keyword evidence="8" id="KW-1185">Reference proteome</keyword>
<evidence type="ECO:0000256" key="1">
    <source>
        <dbReference type="ARBA" id="ARBA00003416"/>
    </source>
</evidence>
<evidence type="ECO:0000313" key="7">
    <source>
        <dbReference type="EMBL" id="MBU2787077.1"/>
    </source>
</evidence>
<dbReference type="PANTHER" id="PTHR30563:SF0">
    <property type="entry name" value="DNA RECOMBINATION PROTEIN RMUC"/>
    <property type="match status" value="1"/>
</dbReference>
<proteinExistence type="inferred from homology"/>
<dbReference type="Pfam" id="PF02646">
    <property type="entry name" value="RmuC"/>
    <property type="match status" value="1"/>
</dbReference>
<sequence length="490" mass="55393">MLGALALWLWWRGESRLCQSKLSEALQVEESLRQAREEIRTLSIQLQESRIALASAEASLAQLEPLREEQTRLQEELTRQNARLAELQERLLQERRQAAEKQQLLSQAEERLRESFAALSGAALRRNNEDFLRLAQENLARFQEQARQDWEGRQTAFSQFVTPLRESLGKMNERLDGLEQVRTSAYSALSEQLRGLVQDHLPRLHRETAALVKALRQPAARGRWGELQLRRVVEMAGMLDHCDFVEQASMQTEQGQQRPDLLVHLPGGKEIVVDAKAPLNGYLQAVEAESEEERQQFLRKHASELRTHLQQLGRKSYWEELPSPEFVVLFLPGEDFFSAALQVDPALIEYGVEQKVLVATPTTLIALLRAAAYGWRQEVVAANAQAISALGRELHDRLLTLADHWGKVGKQLQSAVQSYNKATASLETRVLVSARKFPDLGATVGEREIPPPEPIDSQVRELQLRELQTRDMEPTGSRRDGSPAPGPGED</sequence>
<evidence type="ECO:0000256" key="6">
    <source>
        <dbReference type="SAM" id="MobiDB-lite"/>
    </source>
</evidence>
<evidence type="ECO:0000313" key="8">
    <source>
        <dbReference type="Proteomes" id="UP001197378"/>
    </source>
</evidence>
<organism evidence="7 8">
    <name type="scientific">Igneacidithiobacillus copahuensis</name>
    <dbReference type="NCBI Taxonomy" id="2724909"/>
    <lineage>
        <taxon>Bacteria</taxon>
        <taxon>Pseudomonadati</taxon>
        <taxon>Pseudomonadota</taxon>
        <taxon>Acidithiobacillia</taxon>
        <taxon>Acidithiobacillales</taxon>
        <taxon>Acidithiobacillaceae</taxon>
        <taxon>Igneacidithiobacillus</taxon>
    </lineage>
</organism>
<dbReference type="Proteomes" id="UP001197378">
    <property type="component" value="Unassembled WGS sequence"/>
</dbReference>
<keyword evidence="4" id="KW-0233">DNA recombination</keyword>
<feature type="region of interest" description="Disordered" evidence="6">
    <location>
        <begin position="466"/>
        <end position="490"/>
    </location>
</feature>
<gene>
    <name evidence="7" type="primary">rmuC</name>
    <name evidence="7" type="ORF">HFQ13_02435</name>
</gene>
<comment type="function">
    <text evidence="1">Involved in DNA recombination.</text>
</comment>
<dbReference type="EMBL" id="JAAXYO010000033">
    <property type="protein sequence ID" value="MBU2787077.1"/>
    <property type="molecule type" value="Genomic_DNA"/>
</dbReference>
<dbReference type="AlphaFoldDB" id="A0AAE2YN51"/>
<comment type="caution">
    <text evidence="7">The sequence shown here is derived from an EMBL/GenBank/DDBJ whole genome shotgun (WGS) entry which is preliminary data.</text>
</comment>
<dbReference type="InterPro" id="IPR003798">
    <property type="entry name" value="DNA_recombination_RmuC"/>
</dbReference>
<protein>
    <submittedName>
        <fullName evidence="7">DNA recombination protein RmuC</fullName>
    </submittedName>
</protein>
<evidence type="ECO:0000256" key="2">
    <source>
        <dbReference type="ARBA" id="ARBA00009840"/>
    </source>
</evidence>
<keyword evidence="3 5" id="KW-0175">Coiled coil</keyword>
<evidence type="ECO:0000256" key="4">
    <source>
        <dbReference type="ARBA" id="ARBA00023172"/>
    </source>
</evidence>
<accession>A0AAE2YN51</accession>
<feature type="compositionally biased region" description="Basic and acidic residues" evidence="6">
    <location>
        <begin position="466"/>
        <end position="481"/>
    </location>
</feature>